<protein>
    <recommendedName>
        <fullName evidence="1">protein-disulfide reductase</fullName>
        <ecNumber evidence="1">1.8.1.8</ecNumber>
    </recommendedName>
</protein>
<dbReference type="SUPFAM" id="SSF52833">
    <property type="entry name" value="Thioredoxin-like"/>
    <property type="match status" value="2"/>
</dbReference>
<keyword evidence="6" id="KW-0520">NAD</keyword>
<evidence type="ECO:0000256" key="4">
    <source>
        <dbReference type="ARBA" id="ARBA00022833"/>
    </source>
</evidence>
<dbReference type="InterPro" id="IPR012336">
    <property type="entry name" value="Thioredoxin-like_fold"/>
</dbReference>
<feature type="domain" description="Phorbol-ester/DAG-type" evidence="11">
    <location>
        <begin position="408"/>
        <end position="456"/>
    </location>
</feature>
<dbReference type="GO" id="GO:0047134">
    <property type="term" value="F:protein-disulfide reductase [NAD(P)H] activity"/>
    <property type="evidence" value="ECO:0007669"/>
    <property type="project" value="UniProtKB-EC"/>
</dbReference>
<sequence>MSNANSGDGGSAGGDVGVRADGSESCEVSSSRRMRFHSLLASENRDFLLTSSGDQVKIADLEGKVVGLYFSANWYPPCQEFTKVLVSVYEHLKSTGSNFEIVLVSSDETVAAFNNYLACMPWCAIPFSDLEAKRALNRKFDTEDIPCLVILQPGDFSDDETSKEGVELIYRYGAQAFPFTKERLKELEMKDQEKRDRQTLSNLLMNHDRDYLLSHSMPGQVSPSSFKKEGQTLCNAFINHDKDILSVCSMLDQVPIASLIGKTIGLYFCAEGCSPGQIFTPKLISVYKKVKEALFENMGIEDFEIVFISTDHDQTTFDSYSKSLPWPALPFGDPNIKNLTKHFDVRGVPSLVILGPDGKTITKQGRNLINLYQENAYPFTEAKLGVLEKQMDEEAESLPRSVFHKGHRHELTLVSEGTGGGPFVCCNCCEQGSVWAYQCLECGFEIHPRCVDGIAT</sequence>
<evidence type="ECO:0000256" key="5">
    <source>
        <dbReference type="ARBA" id="ARBA00023002"/>
    </source>
</evidence>
<dbReference type="EC" id="1.8.1.8" evidence="1"/>
<dbReference type="InterPro" id="IPR046349">
    <property type="entry name" value="C1-like_sf"/>
</dbReference>
<reference evidence="13" key="1">
    <citation type="submission" date="2021-01" db="UniProtKB">
        <authorList>
            <consortium name="EnsemblPlants"/>
        </authorList>
    </citation>
    <scope>IDENTIFICATION</scope>
</reference>
<name>A0A7N0UII4_KALFE</name>
<dbReference type="PROSITE" id="PS50081">
    <property type="entry name" value="ZF_DAG_PE_2"/>
    <property type="match status" value="1"/>
</dbReference>
<dbReference type="Pfam" id="PF13905">
    <property type="entry name" value="Thioredoxin_8"/>
    <property type="match status" value="2"/>
</dbReference>
<feature type="compositionally biased region" description="Gly residues" evidence="10">
    <location>
        <begin position="7"/>
        <end position="16"/>
    </location>
</feature>
<evidence type="ECO:0000256" key="2">
    <source>
        <dbReference type="ARBA" id="ARBA00022723"/>
    </source>
</evidence>
<keyword evidence="14" id="KW-1185">Reference proteome</keyword>
<evidence type="ECO:0000256" key="6">
    <source>
        <dbReference type="ARBA" id="ARBA00023027"/>
    </source>
</evidence>
<comment type="catalytic activity">
    <reaction evidence="9">
        <text>[protein]-dithiol + NADP(+) = [protein]-disulfide + NADPH + H(+)</text>
        <dbReference type="Rhea" id="RHEA:18753"/>
        <dbReference type="Rhea" id="RHEA-COMP:10593"/>
        <dbReference type="Rhea" id="RHEA-COMP:10594"/>
        <dbReference type="ChEBI" id="CHEBI:15378"/>
        <dbReference type="ChEBI" id="CHEBI:29950"/>
        <dbReference type="ChEBI" id="CHEBI:50058"/>
        <dbReference type="ChEBI" id="CHEBI:57783"/>
        <dbReference type="ChEBI" id="CHEBI:58349"/>
        <dbReference type="EC" id="1.8.1.8"/>
    </reaction>
</comment>
<dbReference type="PROSITE" id="PS51352">
    <property type="entry name" value="THIOREDOXIN_2"/>
    <property type="match status" value="1"/>
</dbReference>
<dbReference type="OMA" id="ITCHGRN"/>
<dbReference type="Gene3D" id="3.40.30.10">
    <property type="entry name" value="Glutaredoxin"/>
    <property type="match status" value="2"/>
</dbReference>
<dbReference type="InterPro" id="IPR002219">
    <property type="entry name" value="PKC_DAG/PE"/>
</dbReference>
<evidence type="ECO:0000313" key="13">
    <source>
        <dbReference type="EnsemblPlants" id="Kaladp0068s0356.1.v1.1"/>
    </source>
</evidence>
<dbReference type="AlphaFoldDB" id="A0A7N0UII4"/>
<evidence type="ECO:0000256" key="1">
    <source>
        <dbReference type="ARBA" id="ARBA00012612"/>
    </source>
</evidence>
<evidence type="ECO:0000259" key="11">
    <source>
        <dbReference type="PROSITE" id="PS50081"/>
    </source>
</evidence>
<keyword evidence="2" id="KW-0479">Metal-binding</keyword>
<dbReference type="SUPFAM" id="SSF57889">
    <property type="entry name" value="Cysteine-rich domain"/>
    <property type="match status" value="1"/>
</dbReference>
<keyword evidence="4" id="KW-0862">Zinc</keyword>
<keyword evidence="5" id="KW-0560">Oxidoreductase</keyword>
<dbReference type="Pfam" id="PF03107">
    <property type="entry name" value="C1_2"/>
    <property type="match status" value="1"/>
</dbReference>
<dbReference type="InterPro" id="IPR013766">
    <property type="entry name" value="Thioredoxin_domain"/>
</dbReference>
<evidence type="ECO:0000256" key="3">
    <source>
        <dbReference type="ARBA" id="ARBA00022737"/>
    </source>
</evidence>
<dbReference type="PANTHER" id="PTHR13871">
    <property type="entry name" value="THIOREDOXIN"/>
    <property type="match status" value="1"/>
</dbReference>
<evidence type="ECO:0000313" key="14">
    <source>
        <dbReference type="Proteomes" id="UP000594263"/>
    </source>
</evidence>
<feature type="region of interest" description="Disordered" evidence="10">
    <location>
        <begin position="1"/>
        <end position="24"/>
    </location>
</feature>
<dbReference type="EnsemblPlants" id="Kaladp0068s0356.1.v1.1">
    <property type="protein sequence ID" value="Kaladp0068s0356.1.v1.1"/>
    <property type="gene ID" value="Kaladp0068s0356.v1.1"/>
</dbReference>
<dbReference type="Proteomes" id="UP000594263">
    <property type="component" value="Unplaced"/>
</dbReference>
<accession>A0A7N0UII4</accession>
<comment type="similarity">
    <text evidence="7">Belongs to the nucleoredoxin family.</text>
</comment>
<evidence type="ECO:0000256" key="9">
    <source>
        <dbReference type="ARBA" id="ARBA00047804"/>
    </source>
</evidence>
<evidence type="ECO:0000256" key="8">
    <source>
        <dbReference type="ARBA" id="ARBA00047388"/>
    </source>
</evidence>
<dbReference type="InterPro" id="IPR004146">
    <property type="entry name" value="DC1"/>
</dbReference>
<feature type="domain" description="Thioredoxin" evidence="12">
    <location>
        <begin position="38"/>
        <end position="171"/>
    </location>
</feature>
<evidence type="ECO:0000256" key="7">
    <source>
        <dbReference type="ARBA" id="ARBA00025782"/>
    </source>
</evidence>
<evidence type="ECO:0000256" key="10">
    <source>
        <dbReference type="SAM" id="MobiDB-lite"/>
    </source>
</evidence>
<dbReference type="GO" id="GO:0046872">
    <property type="term" value="F:metal ion binding"/>
    <property type="evidence" value="ECO:0007669"/>
    <property type="project" value="UniProtKB-KW"/>
</dbReference>
<dbReference type="PANTHER" id="PTHR13871:SF7">
    <property type="entry name" value="NUCLEOREDOXIN 2-RELATED"/>
    <property type="match status" value="1"/>
</dbReference>
<evidence type="ECO:0000259" key="12">
    <source>
        <dbReference type="PROSITE" id="PS51352"/>
    </source>
</evidence>
<keyword evidence="3" id="KW-0677">Repeat</keyword>
<dbReference type="InterPro" id="IPR036249">
    <property type="entry name" value="Thioredoxin-like_sf"/>
</dbReference>
<proteinExistence type="inferred from homology"/>
<comment type="catalytic activity">
    <reaction evidence="8">
        <text>[protein]-dithiol + NAD(+) = [protein]-disulfide + NADH + H(+)</text>
        <dbReference type="Rhea" id="RHEA:18749"/>
        <dbReference type="Rhea" id="RHEA-COMP:10593"/>
        <dbReference type="Rhea" id="RHEA-COMP:10594"/>
        <dbReference type="ChEBI" id="CHEBI:15378"/>
        <dbReference type="ChEBI" id="CHEBI:29950"/>
        <dbReference type="ChEBI" id="CHEBI:50058"/>
        <dbReference type="ChEBI" id="CHEBI:57540"/>
        <dbReference type="ChEBI" id="CHEBI:57945"/>
        <dbReference type="EC" id="1.8.1.8"/>
    </reaction>
</comment>
<dbReference type="InterPro" id="IPR052259">
    <property type="entry name" value="Nucleoredoxin-like"/>
</dbReference>
<dbReference type="Gramene" id="Kaladp0068s0356.1.v1.1">
    <property type="protein sequence ID" value="Kaladp0068s0356.1.v1.1"/>
    <property type="gene ID" value="Kaladp0068s0356.v1.1"/>
</dbReference>
<organism evidence="13 14">
    <name type="scientific">Kalanchoe fedtschenkoi</name>
    <name type="common">Lavender scallops</name>
    <name type="synonym">South American air plant</name>
    <dbReference type="NCBI Taxonomy" id="63787"/>
    <lineage>
        <taxon>Eukaryota</taxon>
        <taxon>Viridiplantae</taxon>
        <taxon>Streptophyta</taxon>
        <taxon>Embryophyta</taxon>
        <taxon>Tracheophyta</taxon>
        <taxon>Spermatophyta</taxon>
        <taxon>Magnoliopsida</taxon>
        <taxon>eudicotyledons</taxon>
        <taxon>Gunneridae</taxon>
        <taxon>Pentapetalae</taxon>
        <taxon>Saxifragales</taxon>
        <taxon>Crassulaceae</taxon>
        <taxon>Kalanchoe</taxon>
    </lineage>
</organism>